<sequence length="130" mass="14154">MYLTLSADENTPDGEVEPLYEDLHDWLVTEPDLRPLVSFNKRTPRQGELGGLVEALTIAVGSGGAITVLAGALGVWLSRARNRAVRIEIRHQRGGGRTIVLDARNTRTDAIERMLRELTAGEHGDQPAGS</sequence>
<name>A0ABQ4I1T5_9ACTN</name>
<keyword evidence="1" id="KW-0472">Membrane</keyword>
<dbReference type="EMBL" id="BOOZ01000039">
    <property type="protein sequence ID" value="GIJ11859.1"/>
    <property type="molecule type" value="Genomic_DNA"/>
</dbReference>
<dbReference type="InterPro" id="IPR045428">
    <property type="entry name" value="EACC1"/>
</dbReference>
<proteinExistence type="predicted"/>
<keyword evidence="1" id="KW-0812">Transmembrane</keyword>
<keyword evidence="1" id="KW-1133">Transmembrane helix</keyword>
<evidence type="ECO:0000313" key="3">
    <source>
        <dbReference type="Proteomes" id="UP000647017"/>
    </source>
</evidence>
<keyword evidence="3" id="KW-1185">Reference proteome</keyword>
<accession>A0ABQ4I1T5</accession>
<feature type="transmembrane region" description="Helical" evidence="1">
    <location>
        <begin position="55"/>
        <end position="77"/>
    </location>
</feature>
<organism evidence="2 3">
    <name type="scientific">Micromonospora andamanensis</name>
    <dbReference type="NCBI Taxonomy" id="1287068"/>
    <lineage>
        <taxon>Bacteria</taxon>
        <taxon>Bacillati</taxon>
        <taxon>Actinomycetota</taxon>
        <taxon>Actinomycetes</taxon>
        <taxon>Micromonosporales</taxon>
        <taxon>Micromonosporaceae</taxon>
        <taxon>Micromonospora</taxon>
    </lineage>
</organism>
<reference evidence="2 3" key="1">
    <citation type="submission" date="2021-01" db="EMBL/GenBank/DDBJ databases">
        <title>Whole genome shotgun sequence of Verrucosispora andamanensis NBRC 109075.</title>
        <authorList>
            <person name="Komaki H."/>
            <person name="Tamura T."/>
        </authorList>
    </citation>
    <scope>NUCLEOTIDE SEQUENCE [LARGE SCALE GENOMIC DNA]</scope>
    <source>
        <strain evidence="2 3">NBRC 109075</strain>
    </source>
</reference>
<dbReference type="Pfam" id="PF19953">
    <property type="entry name" value="EACC1"/>
    <property type="match status" value="1"/>
</dbReference>
<gene>
    <name evidence="2" type="ORF">Van01_50730</name>
</gene>
<dbReference type="Proteomes" id="UP000647017">
    <property type="component" value="Unassembled WGS sequence"/>
</dbReference>
<dbReference type="RefSeq" id="WP_204012603.1">
    <property type="nucleotide sequence ID" value="NZ_BOOZ01000039.1"/>
</dbReference>
<comment type="caution">
    <text evidence="2">The sequence shown here is derived from an EMBL/GenBank/DDBJ whole genome shotgun (WGS) entry which is preliminary data.</text>
</comment>
<evidence type="ECO:0000256" key="1">
    <source>
        <dbReference type="SAM" id="Phobius"/>
    </source>
</evidence>
<protein>
    <submittedName>
        <fullName evidence="2">Uncharacterized protein</fullName>
    </submittedName>
</protein>
<evidence type="ECO:0000313" key="2">
    <source>
        <dbReference type="EMBL" id="GIJ11859.1"/>
    </source>
</evidence>